<dbReference type="GO" id="GO:0000155">
    <property type="term" value="F:phosphorelay sensor kinase activity"/>
    <property type="evidence" value="ECO:0007669"/>
    <property type="project" value="InterPro"/>
</dbReference>
<keyword evidence="3" id="KW-0808">Transferase</keyword>
<keyword evidence="9" id="KW-1185">Reference proteome</keyword>
<dbReference type="PANTHER" id="PTHR34220">
    <property type="entry name" value="SENSOR HISTIDINE KINASE YPDA"/>
    <property type="match status" value="1"/>
</dbReference>
<evidence type="ECO:0000256" key="2">
    <source>
        <dbReference type="ARBA" id="ARBA00022553"/>
    </source>
</evidence>
<dbReference type="SUPFAM" id="SSF158472">
    <property type="entry name" value="HAMP domain-like"/>
    <property type="match status" value="1"/>
</dbReference>
<dbReference type="InterPro" id="IPR003594">
    <property type="entry name" value="HATPase_dom"/>
</dbReference>
<proteinExistence type="predicted"/>
<name>A0A239GCJ6_9FIRM</name>
<keyword evidence="6" id="KW-0472">Membrane</keyword>
<dbReference type="GO" id="GO:0016020">
    <property type="term" value="C:membrane"/>
    <property type="evidence" value="ECO:0007669"/>
    <property type="project" value="UniProtKB-SubCell"/>
</dbReference>
<evidence type="ECO:0000259" key="7">
    <source>
        <dbReference type="PROSITE" id="PS50885"/>
    </source>
</evidence>
<keyword evidence="5" id="KW-0175">Coiled coil</keyword>
<gene>
    <name evidence="8" type="ORF">SAMN05446037_101628</name>
</gene>
<dbReference type="EMBL" id="FZOJ01000016">
    <property type="protein sequence ID" value="SNS66518.1"/>
    <property type="molecule type" value="Genomic_DNA"/>
</dbReference>
<dbReference type="InterPro" id="IPR003660">
    <property type="entry name" value="HAMP_dom"/>
</dbReference>
<dbReference type="Pfam" id="PF02518">
    <property type="entry name" value="HATPase_c"/>
    <property type="match status" value="1"/>
</dbReference>
<keyword evidence="4 8" id="KW-0418">Kinase</keyword>
<dbReference type="InterPro" id="IPR050640">
    <property type="entry name" value="Bact_2-comp_sensor_kinase"/>
</dbReference>
<dbReference type="PROSITE" id="PS50885">
    <property type="entry name" value="HAMP"/>
    <property type="match status" value="1"/>
</dbReference>
<reference evidence="8 9" key="1">
    <citation type="submission" date="2017-06" db="EMBL/GenBank/DDBJ databases">
        <authorList>
            <person name="Kim H.J."/>
            <person name="Triplett B.A."/>
        </authorList>
    </citation>
    <scope>NUCLEOTIDE SEQUENCE [LARGE SCALE GENOMIC DNA]</scope>
    <source>
        <strain evidence="8 9">SCA</strain>
    </source>
</reference>
<dbReference type="Pfam" id="PF00672">
    <property type="entry name" value="HAMP"/>
    <property type="match status" value="1"/>
</dbReference>
<comment type="subcellular location">
    <subcellularLocation>
        <location evidence="1">Membrane</location>
    </subcellularLocation>
</comment>
<organism evidence="8 9">
    <name type="scientific">Anaerovirgula multivorans</name>
    <dbReference type="NCBI Taxonomy" id="312168"/>
    <lineage>
        <taxon>Bacteria</taxon>
        <taxon>Bacillati</taxon>
        <taxon>Bacillota</taxon>
        <taxon>Clostridia</taxon>
        <taxon>Peptostreptococcales</taxon>
        <taxon>Natronincolaceae</taxon>
        <taxon>Anaerovirgula</taxon>
    </lineage>
</organism>
<protein>
    <submittedName>
        <fullName evidence="8">Histidine kinase-, DNA gyrase B-, and HSP90-like ATPase</fullName>
    </submittedName>
</protein>
<accession>A0A239GCJ6</accession>
<dbReference type="Gene3D" id="3.30.565.10">
    <property type="entry name" value="Histidine kinase-like ATPase, C-terminal domain"/>
    <property type="match status" value="1"/>
</dbReference>
<dbReference type="SMART" id="SM00304">
    <property type="entry name" value="HAMP"/>
    <property type="match status" value="1"/>
</dbReference>
<evidence type="ECO:0000256" key="6">
    <source>
        <dbReference type="SAM" id="Phobius"/>
    </source>
</evidence>
<feature type="coiled-coil region" evidence="5">
    <location>
        <begin position="378"/>
        <end position="405"/>
    </location>
</feature>
<keyword evidence="2" id="KW-0597">Phosphoprotein</keyword>
<evidence type="ECO:0000256" key="4">
    <source>
        <dbReference type="ARBA" id="ARBA00022777"/>
    </source>
</evidence>
<dbReference type="InterPro" id="IPR010559">
    <property type="entry name" value="Sig_transdc_His_kin_internal"/>
</dbReference>
<feature type="transmembrane region" description="Helical" evidence="6">
    <location>
        <begin position="20"/>
        <end position="39"/>
    </location>
</feature>
<dbReference type="Gene3D" id="6.10.340.10">
    <property type="match status" value="1"/>
</dbReference>
<dbReference type="Proteomes" id="UP000198304">
    <property type="component" value="Unassembled WGS sequence"/>
</dbReference>
<evidence type="ECO:0000313" key="8">
    <source>
        <dbReference type="EMBL" id="SNS66518.1"/>
    </source>
</evidence>
<feature type="domain" description="HAMP" evidence="7">
    <location>
        <begin position="338"/>
        <end position="390"/>
    </location>
</feature>
<dbReference type="SUPFAM" id="SSF55874">
    <property type="entry name" value="ATPase domain of HSP90 chaperone/DNA topoisomerase II/histidine kinase"/>
    <property type="match status" value="1"/>
</dbReference>
<dbReference type="RefSeq" id="WP_089283777.1">
    <property type="nucleotide sequence ID" value="NZ_FZOJ01000016.1"/>
</dbReference>
<dbReference type="InterPro" id="IPR036890">
    <property type="entry name" value="HATPase_C_sf"/>
</dbReference>
<evidence type="ECO:0000256" key="1">
    <source>
        <dbReference type="ARBA" id="ARBA00004370"/>
    </source>
</evidence>
<evidence type="ECO:0000256" key="3">
    <source>
        <dbReference type="ARBA" id="ARBA00022679"/>
    </source>
</evidence>
<dbReference type="PANTHER" id="PTHR34220:SF7">
    <property type="entry name" value="SENSOR HISTIDINE KINASE YPDA"/>
    <property type="match status" value="1"/>
</dbReference>
<keyword evidence="6" id="KW-1133">Transmembrane helix</keyword>
<dbReference type="Pfam" id="PF06580">
    <property type="entry name" value="His_kinase"/>
    <property type="match status" value="1"/>
</dbReference>
<keyword evidence="6" id="KW-0812">Transmembrane</keyword>
<sequence>MLNWIKQRLTVCYQKLSKRISYKLMLIIIIPNIIFLLIINQLMNQHLQQKSLETDNILYVLNHAVSREMSGLFNNIGSLTNEIMVNPNVQRVLTGKYPTLMTGYPYNIWVKEELNHDIYVNQRTMEEILSHYRILWDVFSIAVISKEKEIYLSRSTTYNYEITTSDLKHSLIIKEIEESQNSGFAWSVNDVLTKNRDMITLVRKIYGINQPQEVIGYIVVNLSLEAVRDSFKTYNYYDSMIFGLVNEAGNRWMIYDGKEIIGGNGPLFNDVQVGFDSIDWKGRPWHINLSQTEEGNYVVSGVDEDFIVQQFSEFRQKLYLGYAFFLFLAFFISIKGTRSITERLRMLEKAIRNLGLKEWKTRIPLKGNDEIQMIGSTFNDMASHIEELIEDVKQEQRQKRVFELRVLDYQMNPHFLYNTLDSINWLALENNQREISQMVNGLAKLFRIILSKGKEVITLQEEFEMVRNYLDIQKIRFEERFEYTITLDPEITEYPIGKLLLQPLVENTIIHGMRGLRTKGSISISGIKENELVVLKIADNGVGMSTEDVEGQLKLLNKDIWQDDVVSTMGYGMKNVDSRLKLMYGENYYMTISSSKDIPSGTTIGIHITEKAMQERLLPVYS</sequence>
<dbReference type="CDD" id="cd06225">
    <property type="entry name" value="HAMP"/>
    <property type="match status" value="1"/>
</dbReference>
<dbReference type="AlphaFoldDB" id="A0A239GCJ6"/>
<dbReference type="OrthoDB" id="9809348at2"/>
<evidence type="ECO:0000313" key="9">
    <source>
        <dbReference type="Proteomes" id="UP000198304"/>
    </source>
</evidence>
<evidence type="ECO:0000256" key="5">
    <source>
        <dbReference type="SAM" id="Coils"/>
    </source>
</evidence>